<dbReference type="InterPro" id="IPR002550">
    <property type="entry name" value="CNNM"/>
</dbReference>
<name>A0A4R7RS86_9BACT</name>
<dbReference type="SUPFAM" id="SSF54631">
    <property type="entry name" value="CBS-domain pair"/>
    <property type="match status" value="1"/>
</dbReference>
<dbReference type="PROSITE" id="PS51846">
    <property type="entry name" value="CNNM"/>
    <property type="match status" value="1"/>
</dbReference>
<dbReference type="PANTHER" id="PTHR43099">
    <property type="entry name" value="UPF0053 PROTEIN YRKA"/>
    <property type="match status" value="1"/>
</dbReference>
<evidence type="ECO:0000256" key="8">
    <source>
        <dbReference type="PROSITE-ProRule" id="PRU00703"/>
    </source>
</evidence>
<dbReference type="Gene3D" id="3.30.465.10">
    <property type="match status" value="1"/>
</dbReference>
<evidence type="ECO:0000259" key="12">
    <source>
        <dbReference type="PROSITE" id="PS51846"/>
    </source>
</evidence>
<dbReference type="SUPFAM" id="SSF56176">
    <property type="entry name" value="FAD-binding/transporter-associated domain-like"/>
    <property type="match status" value="1"/>
</dbReference>
<dbReference type="InterPro" id="IPR051676">
    <property type="entry name" value="UPF0053_domain"/>
</dbReference>
<evidence type="ECO:0000259" key="11">
    <source>
        <dbReference type="PROSITE" id="PS51371"/>
    </source>
</evidence>
<dbReference type="Gene3D" id="3.10.580.10">
    <property type="entry name" value="CBS-domain"/>
    <property type="match status" value="1"/>
</dbReference>
<dbReference type="InterPro" id="IPR016169">
    <property type="entry name" value="FAD-bd_PCMH_sub2"/>
</dbReference>
<evidence type="ECO:0000256" key="5">
    <source>
        <dbReference type="ARBA" id="ARBA00022989"/>
    </source>
</evidence>
<comment type="subcellular location">
    <subcellularLocation>
        <location evidence="1">Cell membrane</location>
        <topology evidence="1">Multi-pass membrane protein</topology>
    </subcellularLocation>
</comment>
<evidence type="ECO:0000313" key="13">
    <source>
        <dbReference type="EMBL" id="TDU67177.1"/>
    </source>
</evidence>
<dbReference type="Pfam" id="PF01595">
    <property type="entry name" value="CNNM"/>
    <property type="match status" value="1"/>
</dbReference>
<feature type="domain" description="CBS" evidence="11">
    <location>
        <begin position="251"/>
        <end position="311"/>
    </location>
</feature>
<dbReference type="PROSITE" id="PS51371">
    <property type="entry name" value="CBS"/>
    <property type="match status" value="2"/>
</dbReference>
<keyword evidence="4" id="KW-0677">Repeat</keyword>
<proteinExistence type="predicted"/>
<protein>
    <submittedName>
        <fullName evidence="13">CBS domain containing-hemolysin-like protein</fullName>
    </submittedName>
</protein>
<dbReference type="RefSeq" id="WP_133796401.1">
    <property type="nucleotide sequence ID" value="NZ_SOCA01000007.1"/>
</dbReference>
<feature type="transmembrane region" description="Helical" evidence="10">
    <location>
        <begin position="128"/>
        <end position="149"/>
    </location>
</feature>
<dbReference type="OrthoDB" id="9798188at2"/>
<evidence type="ECO:0000256" key="1">
    <source>
        <dbReference type="ARBA" id="ARBA00004651"/>
    </source>
</evidence>
<evidence type="ECO:0000256" key="6">
    <source>
        <dbReference type="ARBA" id="ARBA00023122"/>
    </source>
</evidence>
<gene>
    <name evidence="13" type="ORF">EI77_03378</name>
</gene>
<keyword evidence="14" id="KW-1185">Reference proteome</keyword>
<feature type="domain" description="CBS" evidence="11">
    <location>
        <begin position="314"/>
        <end position="371"/>
    </location>
</feature>
<evidence type="ECO:0000313" key="14">
    <source>
        <dbReference type="Proteomes" id="UP000295662"/>
    </source>
</evidence>
<dbReference type="GO" id="GO:0050660">
    <property type="term" value="F:flavin adenine dinucleotide binding"/>
    <property type="evidence" value="ECO:0007669"/>
    <property type="project" value="InterPro"/>
</dbReference>
<sequence length="474" mass="52559">MNPLFPFLTHLAMGGGSHEVIHEWNLTAGEVAWSAALVLFFVLLNAFFVAAEFAIVKVRSTQLDALVEEGHASAMVARKALKNLDGYLSATQLGITLASIALGMIGEPYVARVIQPLMWKMGVTSDPIISSVSIGIGFGVVTFLHVVLGELTPKSLAIRKSLATVLVISAPLHFFYVLFKPAIWILNGAANWLLKVLFRLEPASESELAHSEEELRHIVAESQKSKEVTETEKDILLNALALNDRCVRDVMTPRNQVISLDADDSFEANLKVAVDSKHTRYPLVEGHLDHSIGLIHIKDLLSLIGKPTADLRKIKRDLPMVPEMMPIDKLLRFFLDRHVHIALAVDEYGGTVGVVTLDNVMEEIVGDIQDEFDQENSEFRRVNEDEFIVEGMLNLYELTDQAGLEIESEDVTTIGGYVTHLLGHLPKVGEQVIIEDYEVTTTKADLRRVLQLHFKRIKKEDAADGSGQADEEDE</sequence>
<dbReference type="GO" id="GO:0005886">
    <property type="term" value="C:plasma membrane"/>
    <property type="evidence" value="ECO:0007669"/>
    <property type="project" value="UniProtKB-SubCell"/>
</dbReference>
<feature type="transmembrane region" description="Helical" evidence="10">
    <location>
        <begin position="87"/>
        <end position="106"/>
    </location>
</feature>
<dbReference type="PANTHER" id="PTHR43099:SF5">
    <property type="entry name" value="HLYC_CORC FAMILY TRANSPORTER"/>
    <property type="match status" value="1"/>
</dbReference>
<dbReference type="InterPro" id="IPR000644">
    <property type="entry name" value="CBS_dom"/>
</dbReference>
<dbReference type="InterPro" id="IPR036318">
    <property type="entry name" value="FAD-bd_PCMH-like_sf"/>
</dbReference>
<dbReference type="CDD" id="cd04590">
    <property type="entry name" value="CBS_pair_CorC_HlyC_assoc"/>
    <property type="match status" value="1"/>
</dbReference>
<dbReference type="InterPro" id="IPR005170">
    <property type="entry name" value="Transptr-assoc_dom"/>
</dbReference>
<evidence type="ECO:0000256" key="4">
    <source>
        <dbReference type="ARBA" id="ARBA00022737"/>
    </source>
</evidence>
<evidence type="ECO:0000256" key="3">
    <source>
        <dbReference type="ARBA" id="ARBA00022692"/>
    </source>
</evidence>
<keyword evidence="7 9" id="KW-0472">Membrane</keyword>
<evidence type="ECO:0000256" key="10">
    <source>
        <dbReference type="SAM" id="Phobius"/>
    </source>
</evidence>
<reference evidence="13 14" key="1">
    <citation type="submission" date="2019-03" db="EMBL/GenBank/DDBJ databases">
        <title>Genomic Encyclopedia of Archaeal and Bacterial Type Strains, Phase II (KMG-II): from individual species to whole genera.</title>
        <authorList>
            <person name="Goeker M."/>
        </authorList>
    </citation>
    <scope>NUCLEOTIDE SEQUENCE [LARGE SCALE GENOMIC DNA]</scope>
    <source>
        <strain evidence="13 14">ATCC 25309</strain>
    </source>
</reference>
<dbReference type="Pfam" id="PF03471">
    <property type="entry name" value="CorC_HlyC"/>
    <property type="match status" value="1"/>
</dbReference>
<evidence type="ECO:0000256" key="2">
    <source>
        <dbReference type="ARBA" id="ARBA00022475"/>
    </source>
</evidence>
<dbReference type="SMART" id="SM01091">
    <property type="entry name" value="CorC_HlyC"/>
    <property type="match status" value="1"/>
</dbReference>
<dbReference type="InterPro" id="IPR046342">
    <property type="entry name" value="CBS_dom_sf"/>
</dbReference>
<feature type="domain" description="CNNM transmembrane" evidence="12">
    <location>
        <begin position="27"/>
        <end position="232"/>
    </location>
</feature>
<evidence type="ECO:0000256" key="9">
    <source>
        <dbReference type="PROSITE-ProRule" id="PRU01193"/>
    </source>
</evidence>
<dbReference type="Proteomes" id="UP000295662">
    <property type="component" value="Unassembled WGS sequence"/>
</dbReference>
<accession>A0A4R7RS86</accession>
<keyword evidence="6 8" id="KW-0129">CBS domain</keyword>
<dbReference type="Pfam" id="PF00571">
    <property type="entry name" value="CBS"/>
    <property type="match status" value="2"/>
</dbReference>
<feature type="transmembrane region" description="Helical" evidence="10">
    <location>
        <begin position="161"/>
        <end position="179"/>
    </location>
</feature>
<dbReference type="InterPro" id="IPR044751">
    <property type="entry name" value="Ion_transp-like_CBS"/>
</dbReference>
<dbReference type="EMBL" id="SOCA01000007">
    <property type="protein sequence ID" value="TDU67177.1"/>
    <property type="molecule type" value="Genomic_DNA"/>
</dbReference>
<keyword evidence="3 9" id="KW-0812">Transmembrane</keyword>
<evidence type="ECO:0000256" key="7">
    <source>
        <dbReference type="ARBA" id="ARBA00023136"/>
    </source>
</evidence>
<keyword evidence="2" id="KW-1003">Cell membrane</keyword>
<dbReference type="AlphaFoldDB" id="A0A4R7RS86"/>
<dbReference type="FunFam" id="3.10.580.10:FF:000002">
    <property type="entry name" value="Magnesium/cobalt efflux protein CorC"/>
    <property type="match status" value="1"/>
</dbReference>
<organism evidence="13 14">
    <name type="scientific">Prosthecobacter fusiformis</name>
    <dbReference type="NCBI Taxonomy" id="48464"/>
    <lineage>
        <taxon>Bacteria</taxon>
        <taxon>Pseudomonadati</taxon>
        <taxon>Verrucomicrobiota</taxon>
        <taxon>Verrucomicrobiia</taxon>
        <taxon>Verrucomicrobiales</taxon>
        <taxon>Verrucomicrobiaceae</taxon>
        <taxon>Prosthecobacter</taxon>
    </lineage>
</organism>
<comment type="caution">
    <text evidence="13">The sequence shown here is derived from an EMBL/GenBank/DDBJ whole genome shotgun (WGS) entry which is preliminary data.</text>
</comment>
<keyword evidence="5 9" id="KW-1133">Transmembrane helix</keyword>
<feature type="transmembrane region" description="Helical" evidence="10">
    <location>
        <begin position="33"/>
        <end position="56"/>
    </location>
</feature>